<dbReference type="EMBL" id="QGTS01000004">
    <property type="protein sequence ID" value="PWW10123.1"/>
    <property type="molecule type" value="Genomic_DNA"/>
</dbReference>
<dbReference type="Pfam" id="PF13271">
    <property type="entry name" value="DUF4062"/>
    <property type="match status" value="1"/>
</dbReference>
<dbReference type="Proteomes" id="UP000246744">
    <property type="component" value="Unassembled WGS sequence"/>
</dbReference>
<keyword evidence="3" id="KW-1185">Reference proteome</keyword>
<evidence type="ECO:0000259" key="1">
    <source>
        <dbReference type="Pfam" id="PF13271"/>
    </source>
</evidence>
<name>A0A317Q2R9_9ENTR</name>
<accession>A0A317Q2R9</accession>
<proteinExistence type="predicted"/>
<protein>
    <submittedName>
        <fullName evidence="2">Uncharacterized protein DUF4062</fullName>
    </submittedName>
</protein>
<evidence type="ECO:0000313" key="3">
    <source>
        <dbReference type="Proteomes" id="UP000246744"/>
    </source>
</evidence>
<sequence>MNAPKRYQIFISSTYSDLIETRKKISEHILSMNHIPAGMEMFSANGKEQWNTIQKSINNSDYYILIIGERYGTISETDGISFTEKEYRYARKIGLPTLCFIPDENYQTTRANRESDPEKIKKLSSLIEEIKGEQLCSLWSSEDDLIHKVSAALYKIFTDEPRTGWIRGDSGDPEVLTKLVNTMEENSQLKKQIQQLEESNKTKLPIISLHINNIDLSDHDLVLKILEPDDLPELKLETVKPNFDKNDIPEDLTPYINDEDITFYNERNPSVQKVDEYNSEMKYFEQVHSISTLLQISNSGEIKANNLSVKITFPDAVEILDAKSIEDIKKPSIYFPTSPIDLAIKRKEDEGKEKNIRGFASHNLFGLSPRSDIQYAHSSHSMIPFLSRSLVNEDCFYISDENSKVIIGRVKGVRQDCISTISHNFKLIPLKKGDFKFTISILCDEFSKWNTREFTLTII</sequence>
<feature type="domain" description="DUF4062" evidence="1">
    <location>
        <begin position="8"/>
        <end position="90"/>
    </location>
</feature>
<dbReference type="AlphaFoldDB" id="A0A317Q2R9"/>
<gene>
    <name evidence="2" type="ORF">DES37_104224</name>
</gene>
<dbReference type="RefSeq" id="WP_110025467.1">
    <property type="nucleotide sequence ID" value="NZ_QGTS01000004.1"/>
</dbReference>
<dbReference type="OrthoDB" id="72299at2"/>
<organism evidence="2 3">
    <name type="scientific">Mangrovibacter plantisponsor</name>
    <dbReference type="NCBI Taxonomy" id="451513"/>
    <lineage>
        <taxon>Bacteria</taxon>
        <taxon>Pseudomonadati</taxon>
        <taxon>Pseudomonadota</taxon>
        <taxon>Gammaproteobacteria</taxon>
        <taxon>Enterobacterales</taxon>
        <taxon>Enterobacteriaceae</taxon>
        <taxon>Mangrovibacter</taxon>
    </lineage>
</organism>
<reference evidence="2 3" key="1">
    <citation type="submission" date="2018-05" db="EMBL/GenBank/DDBJ databases">
        <title>Genomic Encyclopedia of Type Strains, Phase IV (KMG-IV): sequencing the most valuable type-strain genomes for metagenomic binning, comparative biology and taxonomic classification.</title>
        <authorList>
            <person name="Goeker M."/>
        </authorList>
    </citation>
    <scope>NUCLEOTIDE SEQUENCE [LARGE SCALE GENOMIC DNA]</scope>
    <source>
        <strain evidence="2 3">DSM 19579</strain>
    </source>
</reference>
<dbReference type="InterPro" id="IPR025139">
    <property type="entry name" value="DUF4062"/>
</dbReference>
<comment type="caution">
    <text evidence="2">The sequence shown here is derived from an EMBL/GenBank/DDBJ whole genome shotgun (WGS) entry which is preliminary data.</text>
</comment>
<evidence type="ECO:0000313" key="2">
    <source>
        <dbReference type="EMBL" id="PWW10123.1"/>
    </source>
</evidence>